<keyword evidence="3" id="KW-1185">Reference proteome</keyword>
<dbReference type="AlphaFoldDB" id="A0A327WLX7"/>
<accession>A0A327WLX7</accession>
<keyword evidence="1" id="KW-0732">Signal</keyword>
<proteinExistence type="predicted"/>
<reference evidence="2 3" key="1">
    <citation type="submission" date="2018-06" db="EMBL/GenBank/DDBJ databases">
        <title>Genomic Encyclopedia of Archaeal and Bacterial Type Strains, Phase II (KMG-II): from individual species to whole genera.</title>
        <authorList>
            <person name="Goeker M."/>
        </authorList>
    </citation>
    <scope>NUCLEOTIDE SEQUENCE [LARGE SCALE GENOMIC DNA]</scope>
    <source>
        <strain evidence="2 3">DSM 21851</strain>
    </source>
</reference>
<comment type="caution">
    <text evidence="2">The sequence shown here is derived from an EMBL/GenBank/DDBJ whole genome shotgun (WGS) entry which is preliminary data.</text>
</comment>
<dbReference type="OrthoDB" id="1369748at2"/>
<dbReference type="Proteomes" id="UP000248790">
    <property type="component" value="Unassembled WGS sequence"/>
</dbReference>
<name>A0A327WLX7_LARAB</name>
<evidence type="ECO:0008006" key="4">
    <source>
        <dbReference type="Google" id="ProtNLM"/>
    </source>
</evidence>
<protein>
    <recommendedName>
        <fullName evidence="4">Outer membrane protein with beta-barrel domain</fullName>
    </recommendedName>
</protein>
<feature type="signal peptide" evidence="1">
    <location>
        <begin position="1"/>
        <end position="20"/>
    </location>
</feature>
<evidence type="ECO:0000256" key="1">
    <source>
        <dbReference type="SAM" id="SignalP"/>
    </source>
</evidence>
<organism evidence="2 3">
    <name type="scientific">Larkinella arboricola</name>
    <dbReference type="NCBI Taxonomy" id="643671"/>
    <lineage>
        <taxon>Bacteria</taxon>
        <taxon>Pseudomonadati</taxon>
        <taxon>Bacteroidota</taxon>
        <taxon>Cytophagia</taxon>
        <taxon>Cytophagales</taxon>
        <taxon>Spirosomataceae</taxon>
        <taxon>Larkinella</taxon>
    </lineage>
</organism>
<gene>
    <name evidence="2" type="ORF">LX87_05244</name>
</gene>
<sequence length="241" mass="27998">MKTVLILIGLVWLGSTTSWAQTVSTQLPIDTVPNPGRKPIRWTVNLDFRNSFINRQPVNVWGVNTGIVVGEKRHQITVGYYWLSYNSYLRLINWQRNAAKRLNLEYYTKTDMAYASLLFWDNLINNRRWLLSIPLEIGAGKASAIRQDTQTDTLKGWAHWDFFMPVQAGVYGQWKATRWLGLSAQVGYRYSIFQTNVNQHYNGMYYSVGTVVYPEFFRDVWGFIRHKERPHKSLLSAPATP</sequence>
<feature type="chain" id="PRO_5016353593" description="Outer membrane protein with beta-barrel domain" evidence="1">
    <location>
        <begin position="21"/>
        <end position="241"/>
    </location>
</feature>
<dbReference type="EMBL" id="QLMC01000008">
    <property type="protein sequence ID" value="RAJ92275.1"/>
    <property type="molecule type" value="Genomic_DNA"/>
</dbReference>
<evidence type="ECO:0000313" key="3">
    <source>
        <dbReference type="Proteomes" id="UP000248790"/>
    </source>
</evidence>
<evidence type="ECO:0000313" key="2">
    <source>
        <dbReference type="EMBL" id="RAJ92275.1"/>
    </source>
</evidence>